<organism evidence="3 4">
    <name type="scientific">Ridgeia piscesae</name>
    <name type="common">Tubeworm</name>
    <dbReference type="NCBI Taxonomy" id="27915"/>
    <lineage>
        <taxon>Eukaryota</taxon>
        <taxon>Metazoa</taxon>
        <taxon>Spiralia</taxon>
        <taxon>Lophotrochozoa</taxon>
        <taxon>Annelida</taxon>
        <taxon>Polychaeta</taxon>
        <taxon>Sedentaria</taxon>
        <taxon>Canalipalpata</taxon>
        <taxon>Sabellida</taxon>
        <taxon>Siboglinidae</taxon>
        <taxon>Ridgeia</taxon>
    </lineage>
</organism>
<dbReference type="Proteomes" id="UP001209878">
    <property type="component" value="Unassembled WGS sequence"/>
</dbReference>
<dbReference type="PROSITE" id="PS50026">
    <property type="entry name" value="EGF_3"/>
    <property type="match status" value="1"/>
</dbReference>
<gene>
    <name evidence="3" type="ORF">NP493_292g02004</name>
</gene>
<dbReference type="InterPro" id="IPR000742">
    <property type="entry name" value="EGF"/>
</dbReference>
<evidence type="ECO:0000313" key="3">
    <source>
        <dbReference type="EMBL" id="KAK2183913.1"/>
    </source>
</evidence>
<dbReference type="SUPFAM" id="SSF57196">
    <property type="entry name" value="EGF/Laminin"/>
    <property type="match status" value="1"/>
</dbReference>
<keyword evidence="1" id="KW-1015">Disulfide bond</keyword>
<dbReference type="EMBL" id="JAODUO010000291">
    <property type="protein sequence ID" value="KAK2183913.1"/>
    <property type="molecule type" value="Genomic_DNA"/>
</dbReference>
<sequence length="287" mass="31338">MTKETLTKICKSKDEVVPCLQKIPSKCSAIVQTTMTTSLDKCYIPVCLDKYESCTLEITGIKMPADPGEVVLEMSREQQIDMCRSVSTLDKCMVPVKKECAKAKMSPSKLFTTTARCDQVCRDMFKSCSLNITGVEIPMESDGDLLDMTMEEQIGLCRSVPLMAACMTPVKTECEDTGVSPASLFNTAARCEEVTEADVCKSYNETAACENNGTCIAVNFYPVCECAFGFMGDWCETLNCSVIMEQGNMTTLPEECLSAAGSRLDADLIMLSALVLAATLMMRAILE</sequence>
<evidence type="ECO:0000259" key="2">
    <source>
        <dbReference type="PROSITE" id="PS50026"/>
    </source>
</evidence>
<feature type="disulfide bond" evidence="1">
    <location>
        <begin position="226"/>
        <end position="235"/>
    </location>
</feature>
<keyword evidence="1" id="KW-0245">EGF-like domain</keyword>
<protein>
    <recommendedName>
        <fullName evidence="2">EGF-like domain-containing protein</fullName>
    </recommendedName>
</protein>
<evidence type="ECO:0000313" key="4">
    <source>
        <dbReference type="Proteomes" id="UP001209878"/>
    </source>
</evidence>
<accession>A0AAD9NWS5</accession>
<name>A0AAD9NWS5_RIDPI</name>
<keyword evidence="4" id="KW-1185">Reference proteome</keyword>
<comment type="caution">
    <text evidence="1">Lacks conserved residue(s) required for the propagation of feature annotation.</text>
</comment>
<reference evidence="3" key="1">
    <citation type="journal article" date="2023" name="Mol. Biol. Evol.">
        <title>Third-Generation Sequencing Reveals the Adaptive Role of the Epigenome in Three Deep-Sea Polychaetes.</title>
        <authorList>
            <person name="Perez M."/>
            <person name="Aroh O."/>
            <person name="Sun Y."/>
            <person name="Lan Y."/>
            <person name="Juniper S.K."/>
            <person name="Young C.R."/>
            <person name="Angers B."/>
            <person name="Qian P.Y."/>
        </authorList>
    </citation>
    <scope>NUCLEOTIDE SEQUENCE</scope>
    <source>
        <strain evidence="3">R07B-5</strain>
    </source>
</reference>
<dbReference type="Gene3D" id="2.10.25.10">
    <property type="entry name" value="Laminin"/>
    <property type="match status" value="1"/>
</dbReference>
<proteinExistence type="predicted"/>
<comment type="caution">
    <text evidence="3">The sequence shown here is derived from an EMBL/GenBank/DDBJ whole genome shotgun (WGS) entry which is preliminary data.</text>
</comment>
<dbReference type="AlphaFoldDB" id="A0AAD9NWS5"/>
<evidence type="ECO:0000256" key="1">
    <source>
        <dbReference type="PROSITE-ProRule" id="PRU00076"/>
    </source>
</evidence>
<dbReference type="PROSITE" id="PS01186">
    <property type="entry name" value="EGF_2"/>
    <property type="match status" value="1"/>
</dbReference>
<feature type="domain" description="EGF-like" evidence="2">
    <location>
        <begin position="196"/>
        <end position="236"/>
    </location>
</feature>
<dbReference type="PROSITE" id="PS00022">
    <property type="entry name" value="EGF_1"/>
    <property type="match status" value="1"/>
</dbReference>